<feature type="transmembrane region" description="Helical" evidence="1">
    <location>
        <begin position="95"/>
        <end position="119"/>
    </location>
</feature>
<accession>A0ABN2Q8V3</accession>
<keyword evidence="1" id="KW-1133">Transmembrane helix</keyword>
<gene>
    <name evidence="2" type="ORF">GCM10009798_02890</name>
</gene>
<proteinExistence type="predicted"/>
<dbReference type="RefSeq" id="WP_344041663.1">
    <property type="nucleotide sequence ID" value="NZ_BAAAPB010000001.1"/>
</dbReference>
<feature type="transmembrane region" description="Helical" evidence="1">
    <location>
        <begin position="160"/>
        <end position="177"/>
    </location>
</feature>
<evidence type="ECO:0008006" key="4">
    <source>
        <dbReference type="Google" id="ProtNLM"/>
    </source>
</evidence>
<keyword evidence="1" id="KW-0812">Transmembrane</keyword>
<reference evidence="2 3" key="1">
    <citation type="journal article" date="2019" name="Int. J. Syst. Evol. Microbiol.">
        <title>The Global Catalogue of Microorganisms (GCM) 10K type strain sequencing project: providing services to taxonomists for standard genome sequencing and annotation.</title>
        <authorList>
            <consortium name="The Broad Institute Genomics Platform"/>
            <consortium name="The Broad Institute Genome Sequencing Center for Infectious Disease"/>
            <person name="Wu L."/>
            <person name="Ma J."/>
        </authorList>
    </citation>
    <scope>NUCLEOTIDE SEQUENCE [LARGE SCALE GENOMIC DNA]</scope>
    <source>
        <strain evidence="2 3">JCM 15309</strain>
    </source>
</reference>
<dbReference type="EMBL" id="BAAAPB010000001">
    <property type="protein sequence ID" value="GAA1947260.1"/>
    <property type="molecule type" value="Genomic_DNA"/>
</dbReference>
<evidence type="ECO:0000313" key="3">
    <source>
        <dbReference type="Proteomes" id="UP001500571"/>
    </source>
</evidence>
<feature type="transmembrane region" description="Helical" evidence="1">
    <location>
        <begin position="52"/>
        <end position="74"/>
    </location>
</feature>
<dbReference type="Proteomes" id="UP001500571">
    <property type="component" value="Unassembled WGS sequence"/>
</dbReference>
<feature type="transmembrane region" description="Helical" evidence="1">
    <location>
        <begin position="230"/>
        <end position="249"/>
    </location>
</feature>
<keyword evidence="1" id="KW-0472">Membrane</keyword>
<organism evidence="2 3">
    <name type="scientific">Nocardioides panacihumi</name>
    <dbReference type="NCBI Taxonomy" id="400774"/>
    <lineage>
        <taxon>Bacteria</taxon>
        <taxon>Bacillati</taxon>
        <taxon>Actinomycetota</taxon>
        <taxon>Actinomycetes</taxon>
        <taxon>Propionibacteriales</taxon>
        <taxon>Nocardioidaceae</taxon>
        <taxon>Nocardioides</taxon>
    </lineage>
</organism>
<keyword evidence="3" id="KW-1185">Reference proteome</keyword>
<feature type="transmembrane region" description="Helical" evidence="1">
    <location>
        <begin position="131"/>
        <end position="153"/>
    </location>
</feature>
<evidence type="ECO:0000256" key="1">
    <source>
        <dbReference type="SAM" id="Phobius"/>
    </source>
</evidence>
<name>A0ABN2Q8V3_9ACTN</name>
<comment type="caution">
    <text evidence="2">The sequence shown here is derived from an EMBL/GenBank/DDBJ whole genome shotgun (WGS) entry which is preliminary data.</text>
</comment>
<protein>
    <recommendedName>
        <fullName evidence="4">ABC transporter permease</fullName>
    </recommendedName>
</protein>
<feature type="transmembrane region" description="Helical" evidence="1">
    <location>
        <begin position="202"/>
        <end position="223"/>
    </location>
</feature>
<feature type="transmembrane region" description="Helical" evidence="1">
    <location>
        <begin position="9"/>
        <end position="32"/>
    </location>
</feature>
<sequence length="397" mass="42015">MPATSRAPLVVELGTGAPLISGSAAVGAALVLGGVFTSTDGQLPGWADPLNLVLTACLYLGPLAAGAAALQVSLQQASGILELAGTTPRGKASAIRLGWLAIASWQSLALLVLCALILVRSDLSGGFSPAMLLLPLQAALLVSACTAAGVAVARLWQHHLAAPAVAVALFAILYLTSDPADRLRVIYPEIHYQIYLEPNPGLLSSTALGLAFATVVAWTGLAVRRSRLRALGFVIAGALLASSVVTRIHTDERPVAVRRPPHSATCYRKHDVRLCTWPFPSRSLEQSLSRLDRMHRVLAMYDDAAPTDFFEVGLVSPERAAAYDMPRHDDLVQDGTEEAMALIPVPTCSRLAVTRAYGELVRWLVVESSRELGHSASAATSAGWVVQRLSAVRASCR</sequence>
<evidence type="ECO:0000313" key="2">
    <source>
        <dbReference type="EMBL" id="GAA1947260.1"/>
    </source>
</evidence>